<dbReference type="Proteomes" id="UP000252707">
    <property type="component" value="Unassembled WGS sequence"/>
</dbReference>
<dbReference type="SUPFAM" id="SSF48179">
    <property type="entry name" value="6-phosphogluconate dehydrogenase C-terminal domain-like"/>
    <property type="match status" value="2"/>
</dbReference>
<dbReference type="Gene3D" id="1.10.1040.50">
    <property type="match status" value="1"/>
</dbReference>
<feature type="domain" description="3-hydroxyacyl-CoA dehydrogenase C-terminal" evidence="3">
    <location>
        <begin position="423"/>
        <end position="503"/>
    </location>
</feature>
<dbReference type="InterPro" id="IPR006180">
    <property type="entry name" value="3-OHacyl-CoA_DH_CS"/>
</dbReference>
<dbReference type="Pfam" id="PF02737">
    <property type="entry name" value="3HCDH_N"/>
    <property type="match status" value="1"/>
</dbReference>
<dbReference type="RefSeq" id="WP_114279855.1">
    <property type="nucleotide sequence ID" value="NZ_QPJY01000005.1"/>
</dbReference>
<gene>
    <name evidence="6" type="ORF">DFQ59_10577</name>
</gene>
<dbReference type="NCBIfam" id="NF006124">
    <property type="entry name" value="PRK08268.1"/>
    <property type="match status" value="1"/>
</dbReference>
<dbReference type="EMBL" id="QPJY01000005">
    <property type="protein sequence ID" value="RCX30245.1"/>
    <property type="molecule type" value="Genomic_DNA"/>
</dbReference>
<dbReference type="InterPro" id="IPR008927">
    <property type="entry name" value="6-PGluconate_DH-like_C_sf"/>
</dbReference>
<proteinExistence type="predicted"/>
<evidence type="ECO:0000256" key="2">
    <source>
        <dbReference type="ARBA" id="ARBA00023027"/>
    </source>
</evidence>
<dbReference type="GO" id="GO:0010124">
    <property type="term" value="P:phenylacetate catabolic process"/>
    <property type="evidence" value="ECO:0007669"/>
    <property type="project" value="InterPro"/>
</dbReference>
<feature type="domain" description="3-hydroxyacyl-CoA dehydrogenase NAD binding" evidence="4">
    <location>
        <begin position="14"/>
        <end position="191"/>
    </location>
</feature>
<dbReference type="PANTHER" id="PTHR48075">
    <property type="entry name" value="3-HYDROXYACYL-COA DEHYDROGENASE FAMILY PROTEIN"/>
    <property type="match status" value="1"/>
</dbReference>
<dbReference type="GO" id="GO:0006631">
    <property type="term" value="P:fatty acid metabolic process"/>
    <property type="evidence" value="ECO:0007669"/>
    <property type="project" value="InterPro"/>
</dbReference>
<keyword evidence="7" id="KW-1185">Reference proteome</keyword>
<dbReference type="GO" id="GO:0070403">
    <property type="term" value="F:NAD+ binding"/>
    <property type="evidence" value="ECO:0007669"/>
    <property type="project" value="InterPro"/>
</dbReference>
<dbReference type="InterPro" id="IPR006108">
    <property type="entry name" value="3HC_DH_C"/>
</dbReference>
<dbReference type="InterPro" id="IPR036291">
    <property type="entry name" value="NAD(P)-bd_dom_sf"/>
</dbReference>
<dbReference type="Gene3D" id="3.40.50.720">
    <property type="entry name" value="NAD(P)-binding Rossmann-like Domain"/>
    <property type="match status" value="1"/>
</dbReference>
<protein>
    <submittedName>
        <fullName evidence="6">3-hydroxyacyl-CoA dehydrogenase</fullName>
    </submittedName>
</protein>
<keyword evidence="2" id="KW-0520">NAD</keyword>
<dbReference type="OrthoDB" id="5389341at2"/>
<reference evidence="6 7" key="1">
    <citation type="submission" date="2018-07" db="EMBL/GenBank/DDBJ databases">
        <title>Genomic Encyclopedia of Type Strains, Phase IV (KMG-IV): sequencing the most valuable type-strain genomes for metagenomic binning, comparative biology and taxonomic classification.</title>
        <authorList>
            <person name="Goeker M."/>
        </authorList>
    </citation>
    <scope>NUCLEOTIDE SEQUENCE [LARGE SCALE GENOMIC DNA]</scope>
    <source>
        <strain evidence="6 7">DSM 26407</strain>
    </source>
</reference>
<evidence type="ECO:0000256" key="1">
    <source>
        <dbReference type="ARBA" id="ARBA00023002"/>
    </source>
</evidence>
<dbReference type="InterPro" id="IPR006176">
    <property type="entry name" value="3-OHacyl-CoA_DH_NAD-bd"/>
</dbReference>
<dbReference type="GO" id="GO:0008691">
    <property type="term" value="F:3-hydroxybutyryl-CoA dehydrogenase activity"/>
    <property type="evidence" value="ECO:0007669"/>
    <property type="project" value="InterPro"/>
</dbReference>
<feature type="domain" description="3-hydroxybutyryl-CoA dehydrogenase reduced Rossmann-fold" evidence="5">
    <location>
        <begin position="353"/>
        <end position="422"/>
    </location>
</feature>
<evidence type="ECO:0000313" key="7">
    <source>
        <dbReference type="Proteomes" id="UP000252707"/>
    </source>
</evidence>
<accession>A0A369CAW8</accession>
<name>A0A369CAW8_9GAMM</name>
<keyword evidence="1" id="KW-0560">Oxidoreductase</keyword>
<dbReference type="PROSITE" id="PS00067">
    <property type="entry name" value="3HCDH"/>
    <property type="match status" value="1"/>
</dbReference>
<dbReference type="InterPro" id="IPR041040">
    <property type="entry name" value="3HCDH_RFF"/>
</dbReference>
<dbReference type="AlphaFoldDB" id="A0A369CAW8"/>
<dbReference type="InterPro" id="IPR011967">
    <property type="entry name" value="3-OHacyl-CoA_DH_PaaH"/>
</dbReference>
<dbReference type="Pfam" id="PF18321">
    <property type="entry name" value="3HCDH_RFF"/>
    <property type="match status" value="1"/>
</dbReference>
<dbReference type="NCBIfam" id="TIGR02279">
    <property type="entry name" value="PaaC-3OHAcCoADH"/>
    <property type="match status" value="1"/>
</dbReference>
<dbReference type="Pfam" id="PF00725">
    <property type="entry name" value="3HCDH"/>
    <property type="match status" value="2"/>
</dbReference>
<comment type="caution">
    <text evidence="6">The sequence shown here is derived from an EMBL/GenBank/DDBJ whole genome shotgun (WGS) entry which is preliminary data.</text>
</comment>
<dbReference type="PANTHER" id="PTHR48075:SF5">
    <property type="entry name" value="3-HYDROXYBUTYRYL-COA DEHYDROGENASE"/>
    <property type="match status" value="1"/>
</dbReference>
<dbReference type="FunFam" id="3.40.50.720:FF:000009">
    <property type="entry name" value="Fatty oxidation complex, alpha subunit"/>
    <property type="match status" value="1"/>
</dbReference>
<dbReference type="SUPFAM" id="SSF51735">
    <property type="entry name" value="NAD(P)-binding Rossmann-fold domains"/>
    <property type="match status" value="1"/>
</dbReference>
<evidence type="ECO:0000313" key="6">
    <source>
        <dbReference type="EMBL" id="RCX30245.1"/>
    </source>
</evidence>
<evidence type="ECO:0000259" key="5">
    <source>
        <dbReference type="Pfam" id="PF18321"/>
    </source>
</evidence>
<evidence type="ECO:0000259" key="3">
    <source>
        <dbReference type="Pfam" id="PF00725"/>
    </source>
</evidence>
<organism evidence="6 7">
    <name type="scientific">Thioalbus denitrificans</name>
    <dbReference type="NCBI Taxonomy" id="547122"/>
    <lineage>
        <taxon>Bacteria</taxon>
        <taxon>Pseudomonadati</taxon>
        <taxon>Pseudomonadota</taxon>
        <taxon>Gammaproteobacteria</taxon>
        <taxon>Chromatiales</taxon>
        <taxon>Ectothiorhodospiraceae</taxon>
        <taxon>Thioalbus</taxon>
    </lineage>
</organism>
<feature type="domain" description="3-hydroxyacyl-CoA dehydrogenase C-terminal" evidence="3">
    <location>
        <begin position="194"/>
        <end position="291"/>
    </location>
</feature>
<sequence>MAIPTGALPPEAVIGVAGAGTMGAGIAQVAAAAGHPVRLFDAREGAAEEGIDRLRRGLDRQVARGRMTADDRDALLGRITAVGRLELLAPCALVVEAIVEDLEVKRGLLRELEGICAAETILASNTSSLSITALAAGLDHPERVVGMHFFNPVPVMRLVEVVRGLATDPAAAGCVRATAAGWGKDAVAVKSTPGFIVNRVARPFYAEALRVLEEGGGAPETLDALLREAGGFRMGPFELMDLIGHDVNFAVTGSVYAAYYQDPRFLPSLIQQELVAGGFLGRKSGRGFYDYAEGAVRPEPATLAPGPRPESVTVHGDPGPAAGLVQRLESAGLRLRRTGSAGAGWLEVDGVAVALTDGRMATQRAVAEGRPALVLFDLALDYGRATRIGIATADQADPAAQARAAGLFQAAGLAVSGLDDVPGLIVARTVAMLANEAADTVNQGVADAAGVDAAMGGGVNYPRGPLAWCDALGADWVVRVLEHLGATYGLDRYRVSPLLRRKVWSRGSFHGQQ</sequence>
<evidence type="ECO:0000259" key="4">
    <source>
        <dbReference type="Pfam" id="PF02737"/>
    </source>
</evidence>